<evidence type="ECO:0000256" key="5">
    <source>
        <dbReference type="ARBA" id="ARBA00023002"/>
    </source>
</evidence>
<evidence type="ECO:0000259" key="6">
    <source>
        <dbReference type="SMART" id="SM00829"/>
    </source>
</evidence>
<evidence type="ECO:0000256" key="3">
    <source>
        <dbReference type="ARBA" id="ARBA00022741"/>
    </source>
</evidence>
<dbReference type="Gene3D" id="3.90.180.10">
    <property type="entry name" value="Medium-chain alcohol dehydrogenases, catalytic domain"/>
    <property type="match status" value="1"/>
</dbReference>
<evidence type="ECO:0000256" key="4">
    <source>
        <dbReference type="ARBA" id="ARBA00022857"/>
    </source>
</evidence>
<dbReference type="InterPro" id="IPR047122">
    <property type="entry name" value="Trans-enoyl_RdTase-like"/>
</dbReference>
<dbReference type="InterPro" id="IPR036291">
    <property type="entry name" value="NAD(P)-bd_dom_sf"/>
</dbReference>
<dbReference type="SUPFAM" id="SSF51735">
    <property type="entry name" value="NAD(P)-binding Rossmann-fold domains"/>
    <property type="match status" value="1"/>
</dbReference>
<dbReference type="Gene3D" id="3.40.50.720">
    <property type="entry name" value="NAD(P)-binding Rossmann-like Domain"/>
    <property type="match status" value="1"/>
</dbReference>
<comment type="subunit">
    <text evidence="2">Monomer.</text>
</comment>
<organism evidence="7 8">
    <name type="scientific">Diplogelasinospora grovesii</name>
    <dbReference type="NCBI Taxonomy" id="303347"/>
    <lineage>
        <taxon>Eukaryota</taxon>
        <taxon>Fungi</taxon>
        <taxon>Dikarya</taxon>
        <taxon>Ascomycota</taxon>
        <taxon>Pezizomycotina</taxon>
        <taxon>Sordariomycetes</taxon>
        <taxon>Sordariomycetidae</taxon>
        <taxon>Sordariales</taxon>
        <taxon>Diplogelasinosporaceae</taxon>
        <taxon>Diplogelasinospora</taxon>
    </lineage>
</organism>
<evidence type="ECO:0000313" key="8">
    <source>
        <dbReference type="Proteomes" id="UP001303473"/>
    </source>
</evidence>
<keyword evidence="3" id="KW-0547">Nucleotide-binding</keyword>
<sequence length="367" mass="39071">MAHPLQETRELNGLNRTQTAVVGNDKGGLELSTEAPVPEVRDDIVLVRAVAVSVNPVDAKMIGPYVTPGAISGCDFAGVVEAVGIDAAKNDIKIGDRVCAAIMGQNPLEPSLGAFAEHVGARSSSLIKLPDSVSFETGSGLGTSFMTAGMALFKSLGLPGYPLAPSAKNLPVLVYGGSTATGTAAIQLLRLAGFVPIVTCSPHNFELVKSYGAEAVFDYHTPGCAAAIRAHTRNGLKYALDCITTRESMQICYGSIGRAGGMYTALDPYPETVAATRKIITPDWVLGPSMLGRDIGWPAPHGRPADHAMYAFGVRWRDTLQELLHREVIREHPQYVQSGGLERVLDGMEGLREKRVSGKKLVYKISE</sequence>
<dbReference type="InterPro" id="IPR013154">
    <property type="entry name" value="ADH-like_N"/>
</dbReference>
<dbReference type="CDD" id="cd08249">
    <property type="entry name" value="enoyl_reductase_like"/>
    <property type="match status" value="1"/>
</dbReference>
<dbReference type="Pfam" id="PF00107">
    <property type="entry name" value="ADH_zinc_N"/>
    <property type="match status" value="1"/>
</dbReference>
<dbReference type="PANTHER" id="PTHR45348:SF1">
    <property type="entry name" value="TRANS-ENOYL REDUCTASE STHE"/>
    <property type="match status" value="1"/>
</dbReference>
<name>A0AAN6N168_9PEZI</name>
<dbReference type="EMBL" id="MU853916">
    <property type="protein sequence ID" value="KAK3935592.1"/>
    <property type="molecule type" value="Genomic_DNA"/>
</dbReference>
<keyword evidence="8" id="KW-1185">Reference proteome</keyword>
<dbReference type="GO" id="GO:0000166">
    <property type="term" value="F:nucleotide binding"/>
    <property type="evidence" value="ECO:0007669"/>
    <property type="project" value="UniProtKB-KW"/>
</dbReference>
<dbReference type="InterPro" id="IPR020843">
    <property type="entry name" value="ER"/>
</dbReference>
<evidence type="ECO:0000256" key="1">
    <source>
        <dbReference type="ARBA" id="ARBA00008072"/>
    </source>
</evidence>
<accession>A0AAN6N168</accession>
<gene>
    <name evidence="7" type="ORF">QBC46DRAFT_422037</name>
</gene>
<dbReference type="InterPro" id="IPR011032">
    <property type="entry name" value="GroES-like_sf"/>
</dbReference>
<evidence type="ECO:0000256" key="2">
    <source>
        <dbReference type="ARBA" id="ARBA00011245"/>
    </source>
</evidence>
<dbReference type="GO" id="GO:0016651">
    <property type="term" value="F:oxidoreductase activity, acting on NAD(P)H"/>
    <property type="evidence" value="ECO:0007669"/>
    <property type="project" value="InterPro"/>
</dbReference>
<comment type="caution">
    <text evidence="7">The sequence shown here is derived from an EMBL/GenBank/DDBJ whole genome shotgun (WGS) entry which is preliminary data.</text>
</comment>
<dbReference type="SMART" id="SM00829">
    <property type="entry name" value="PKS_ER"/>
    <property type="match status" value="1"/>
</dbReference>
<dbReference type="Proteomes" id="UP001303473">
    <property type="component" value="Unassembled WGS sequence"/>
</dbReference>
<keyword evidence="5" id="KW-0560">Oxidoreductase</keyword>
<feature type="domain" description="Enoyl reductase (ER)" evidence="6">
    <location>
        <begin position="27"/>
        <end position="362"/>
    </location>
</feature>
<evidence type="ECO:0000313" key="7">
    <source>
        <dbReference type="EMBL" id="KAK3935592.1"/>
    </source>
</evidence>
<comment type="similarity">
    <text evidence="1">Belongs to the zinc-containing alcohol dehydrogenase family.</text>
</comment>
<dbReference type="InterPro" id="IPR013149">
    <property type="entry name" value="ADH-like_C"/>
</dbReference>
<dbReference type="PANTHER" id="PTHR45348">
    <property type="entry name" value="HYPOTHETICAL OXIDOREDUCTASE (EUROFUNG)"/>
    <property type="match status" value="1"/>
</dbReference>
<reference evidence="8" key="1">
    <citation type="journal article" date="2023" name="Mol. Phylogenet. Evol.">
        <title>Genome-scale phylogeny and comparative genomics of the fungal order Sordariales.</title>
        <authorList>
            <person name="Hensen N."/>
            <person name="Bonometti L."/>
            <person name="Westerberg I."/>
            <person name="Brannstrom I.O."/>
            <person name="Guillou S."/>
            <person name="Cros-Aarteil S."/>
            <person name="Calhoun S."/>
            <person name="Haridas S."/>
            <person name="Kuo A."/>
            <person name="Mondo S."/>
            <person name="Pangilinan J."/>
            <person name="Riley R."/>
            <person name="LaButti K."/>
            <person name="Andreopoulos B."/>
            <person name="Lipzen A."/>
            <person name="Chen C."/>
            <person name="Yan M."/>
            <person name="Daum C."/>
            <person name="Ng V."/>
            <person name="Clum A."/>
            <person name="Steindorff A."/>
            <person name="Ohm R.A."/>
            <person name="Martin F."/>
            <person name="Silar P."/>
            <person name="Natvig D.O."/>
            <person name="Lalanne C."/>
            <person name="Gautier V."/>
            <person name="Ament-Velasquez S.L."/>
            <person name="Kruys A."/>
            <person name="Hutchinson M.I."/>
            <person name="Powell A.J."/>
            <person name="Barry K."/>
            <person name="Miller A.N."/>
            <person name="Grigoriev I.V."/>
            <person name="Debuchy R."/>
            <person name="Gladieux P."/>
            <person name="Hiltunen Thoren M."/>
            <person name="Johannesson H."/>
        </authorList>
    </citation>
    <scope>NUCLEOTIDE SEQUENCE [LARGE SCALE GENOMIC DNA]</scope>
    <source>
        <strain evidence="8">CBS 340.73</strain>
    </source>
</reference>
<proteinExistence type="inferred from homology"/>
<dbReference type="SUPFAM" id="SSF50129">
    <property type="entry name" value="GroES-like"/>
    <property type="match status" value="1"/>
</dbReference>
<dbReference type="AlphaFoldDB" id="A0AAN6N168"/>
<dbReference type="Pfam" id="PF08240">
    <property type="entry name" value="ADH_N"/>
    <property type="match status" value="1"/>
</dbReference>
<keyword evidence="4" id="KW-0521">NADP</keyword>
<protein>
    <submittedName>
        <fullName evidence="7">Zinc-binding dehydrogenase family oxidoreductase</fullName>
    </submittedName>
</protein>